<evidence type="ECO:0000313" key="3">
    <source>
        <dbReference type="EMBL" id="SHG44861.1"/>
    </source>
</evidence>
<name>A0A1M5JWB6_9GAMM</name>
<reference evidence="4" key="1">
    <citation type="submission" date="2016-11" db="EMBL/GenBank/DDBJ databases">
        <authorList>
            <person name="Varghese N."/>
            <person name="Submissions S."/>
        </authorList>
    </citation>
    <scope>NUCLEOTIDE SEQUENCE [LARGE SCALE GENOMIC DNA]</scope>
    <source>
        <strain evidence="4">DSM 16579</strain>
    </source>
</reference>
<feature type="transmembrane region" description="Helical" evidence="2">
    <location>
        <begin position="63"/>
        <end position="81"/>
    </location>
</feature>
<feature type="transmembrane region" description="Helical" evidence="2">
    <location>
        <begin position="125"/>
        <end position="142"/>
    </location>
</feature>
<keyword evidence="2" id="KW-1133">Transmembrane helix</keyword>
<protein>
    <submittedName>
        <fullName evidence="3">Uncharacterized protein</fullName>
    </submittedName>
</protein>
<dbReference type="RefSeq" id="WP_072841371.1">
    <property type="nucleotide sequence ID" value="NZ_FQVF01000022.1"/>
</dbReference>
<sequence>MSGKDSSTSTRKNRKHRQKRRQRNANLAEAQHEERSTRCYELKRKIARVYFIQPYWAKCPLSFFVWLPFGFSAPIAILSCFNIEGEIVPFIFFLGFGALLIMGVSKVEKYVEGKLLHHEPLARFVWGYHLLALAGSVLSFSLL</sequence>
<evidence type="ECO:0000256" key="2">
    <source>
        <dbReference type="SAM" id="Phobius"/>
    </source>
</evidence>
<feature type="region of interest" description="Disordered" evidence="1">
    <location>
        <begin position="1"/>
        <end position="30"/>
    </location>
</feature>
<keyword evidence="2" id="KW-0472">Membrane</keyword>
<accession>A0A1M5JWB6</accession>
<dbReference type="AlphaFoldDB" id="A0A1M5JWB6"/>
<proteinExistence type="predicted"/>
<feature type="compositionally biased region" description="Polar residues" evidence="1">
    <location>
        <begin position="1"/>
        <end position="10"/>
    </location>
</feature>
<dbReference type="Proteomes" id="UP000184517">
    <property type="component" value="Unassembled WGS sequence"/>
</dbReference>
<evidence type="ECO:0000256" key="1">
    <source>
        <dbReference type="SAM" id="MobiDB-lite"/>
    </source>
</evidence>
<dbReference type="EMBL" id="FQVF01000022">
    <property type="protein sequence ID" value="SHG44861.1"/>
    <property type="molecule type" value="Genomic_DNA"/>
</dbReference>
<keyword evidence="2" id="KW-0812">Transmembrane</keyword>
<feature type="transmembrane region" description="Helical" evidence="2">
    <location>
        <begin position="88"/>
        <end position="105"/>
    </location>
</feature>
<feature type="compositionally biased region" description="Basic residues" evidence="1">
    <location>
        <begin position="11"/>
        <end position="23"/>
    </location>
</feature>
<keyword evidence="4" id="KW-1185">Reference proteome</keyword>
<evidence type="ECO:0000313" key="4">
    <source>
        <dbReference type="Proteomes" id="UP000184517"/>
    </source>
</evidence>
<organism evidence="3 4">
    <name type="scientific">Marinomonas polaris DSM 16579</name>
    <dbReference type="NCBI Taxonomy" id="1122206"/>
    <lineage>
        <taxon>Bacteria</taxon>
        <taxon>Pseudomonadati</taxon>
        <taxon>Pseudomonadota</taxon>
        <taxon>Gammaproteobacteria</taxon>
        <taxon>Oceanospirillales</taxon>
        <taxon>Oceanospirillaceae</taxon>
        <taxon>Marinomonas</taxon>
    </lineage>
</organism>
<gene>
    <name evidence="3" type="ORF">SAMN02745753_03935</name>
</gene>